<reference evidence="1 2" key="1">
    <citation type="submission" date="2020-08" db="EMBL/GenBank/DDBJ databases">
        <title>Genome sequence of Rhizobiales bacterium strain IZ6.</title>
        <authorList>
            <person name="Nakai R."/>
            <person name="Naganuma T."/>
        </authorList>
    </citation>
    <scope>NUCLEOTIDE SEQUENCE [LARGE SCALE GENOMIC DNA]</scope>
    <source>
        <strain evidence="1 2">IZ6</strain>
    </source>
</reference>
<gene>
    <name evidence="1" type="ORF">IZ6_24550</name>
</gene>
<organism evidence="1 2">
    <name type="scientific">Terrihabitans soli</name>
    <dbReference type="NCBI Taxonomy" id="708113"/>
    <lineage>
        <taxon>Bacteria</taxon>
        <taxon>Pseudomonadati</taxon>
        <taxon>Pseudomonadota</taxon>
        <taxon>Alphaproteobacteria</taxon>
        <taxon>Hyphomicrobiales</taxon>
        <taxon>Terrihabitans</taxon>
    </lineage>
</organism>
<dbReference type="KEGG" id="tso:IZ6_24550"/>
<evidence type="ECO:0000313" key="2">
    <source>
        <dbReference type="Proteomes" id="UP000515317"/>
    </source>
</evidence>
<protein>
    <submittedName>
        <fullName evidence="1">Uncharacterized protein</fullName>
    </submittedName>
</protein>
<evidence type="ECO:0000313" key="1">
    <source>
        <dbReference type="EMBL" id="BCJ91720.1"/>
    </source>
</evidence>
<dbReference type="RefSeq" id="WP_222875345.1">
    <property type="nucleotide sequence ID" value="NZ_AP023361.1"/>
</dbReference>
<name>A0A6S6QXF8_9HYPH</name>
<dbReference type="Proteomes" id="UP000515317">
    <property type="component" value="Chromosome"/>
</dbReference>
<accession>A0A6S6QXF8</accession>
<keyword evidence="2" id="KW-1185">Reference proteome</keyword>
<dbReference type="AlphaFoldDB" id="A0A6S6QXF8"/>
<sequence length="147" mass="15620">MSETQKLWANAQIVDGSSIVGSGISLLNEAGACVGIVVVLNAEDREAMLAEVHRALTGTRIVVDIGEAIQALRASPELGEMMHELIGVPQLTEAHEQIEDLQAELSAISAAIPMRFMDPPDGGDVPLAEQVRRMSNELTSVGGTLNY</sequence>
<proteinExistence type="predicted"/>
<dbReference type="EMBL" id="AP023361">
    <property type="protein sequence ID" value="BCJ91720.1"/>
    <property type="molecule type" value="Genomic_DNA"/>
</dbReference>